<dbReference type="SUPFAM" id="SSF53098">
    <property type="entry name" value="Ribonuclease H-like"/>
    <property type="match status" value="1"/>
</dbReference>
<feature type="region of interest" description="Disordered" evidence="13">
    <location>
        <begin position="54"/>
        <end position="80"/>
    </location>
</feature>
<dbReference type="InterPro" id="IPR037056">
    <property type="entry name" value="RNase_H1_N_sf"/>
</dbReference>
<name>I4Y9M2_WALMC</name>
<evidence type="ECO:0000256" key="8">
    <source>
        <dbReference type="ARBA" id="ARBA00022723"/>
    </source>
</evidence>
<dbReference type="Proteomes" id="UP000005242">
    <property type="component" value="Unassembled WGS sequence"/>
</dbReference>
<dbReference type="InterPro" id="IPR009027">
    <property type="entry name" value="Ribosomal_bL9/RNase_H1_N"/>
</dbReference>
<evidence type="ECO:0000256" key="11">
    <source>
        <dbReference type="ARBA" id="ARBA00022842"/>
    </source>
</evidence>
<reference evidence="15 16" key="1">
    <citation type="journal article" date="2012" name="Fungal Genet. Biol.">
        <title>The genome of the xerotolerant mold Wallemia sebi reveals adaptations to osmotic stress and suggests cryptic sexual reproduction.</title>
        <authorList>
            <person name="Padamsee M."/>
            <person name="Kumar T.K.A."/>
            <person name="Riley R."/>
            <person name="Binder M."/>
            <person name="Boyd A."/>
            <person name="Calvo A.M."/>
            <person name="Furukawa K."/>
            <person name="Hesse C."/>
            <person name="Hohmann S."/>
            <person name="James T.Y."/>
            <person name="LaButti K."/>
            <person name="Lapidus A."/>
            <person name="Lindquist E."/>
            <person name="Lucas S."/>
            <person name="Miller K."/>
            <person name="Shantappa S."/>
            <person name="Grigoriev I.V."/>
            <person name="Hibbett D.S."/>
            <person name="McLaughlin D.J."/>
            <person name="Spatafora J.W."/>
            <person name="Aime M.C."/>
        </authorList>
    </citation>
    <scope>NUCLEOTIDE SEQUENCE [LARGE SCALE GENOMIC DNA]</scope>
    <source>
        <strain evidence="16">ATCC MYA-4683 / CBS 633.66</strain>
    </source>
</reference>
<dbReference type="InterPro" id="IPR011320">
    <property type="entry name" value="RNase_H1_N"/>
</dbReference>
<dbReference type="RefSeq" id="XP_006959199.1">
    <property type="nucleotide sequence ID" value="XM_006959137.1"/>
</dbReference>
<dbReference type="EMBL" id="JH668237">
    <property type="protein sequence ID" value="EIM20664.1"/>
    <property type="molecule type" value="Genomic_DNA"/>
</dbReference>
<proteinExistence type="inferred from homology"/>
<dbReference type="InterPro" id="IPR050092">
    <property type="entry name" value="RNase_H"/>
</dbReference>
<protein>
    <recommendedName>
        <fullName evidence="6 12">Ribonuclease H</fullName>
        <shortName evidence="12">RNase H</shortName>
        <ecNumber evidence="5 12">3.1.26.4</ecNumber>
    </recommendedName>
</protein>
<dbReference type="PANTHER" id="PTHR10642:SF26">
    <property type="entry name" value="RIBONUCLEASE H1"/>
    <property type="match status" value="1"/>
</dbReference>
<organism evidence="15 16">
    <name type="scientific">Wallemia mellicola (strain ATCC MYA-4683 / CBS 633.66)</name>
    <name type="common">Wallemia sebi (CBS 633.66)</name>
    <dbReference type="NCBI Taxonomy" id="671144"/>
    <lineage>
        <taxon>Eukaryota</taxon>
        <taxon>Fungi</taxon>
        <taxon>Dikarya</taxon>
        <taxon>Basidiomycota</taxon>
        <taxon>Wallemiomycotina</taxon>
        <taxon>Wallemiomycetes</taxon>
        <taxon>Wallemiales</taxon>
        <taxon>Wallemiaceae</taxon>
        <taxon>Wallemia</taxon>
    </lineage>
</organism>
<dbReference type="GO" id="GO:0000287">
    <property type="term" value="F:magnesium ion binding"/>
    <property type="evidence" value="ECO:0007669"/>
    <property type="project" value="UniProtKB-UniRule"/>
</dbReference>
<keyword evidence="10 12" id="KW-0378">Hydrolase</keyword>
<comment type="cofactor">
    <cofactor evidence="2 12">
        <name>Mg(2+)</name>
        <dbReference type="ChEBI" id="CHEBI:18420"/>
    </cofactor>
</comment>
<dbReference type="PANTHER" id="PTHR10642">
    <property type="entry name" value="RIBONUCLEASE H1"/>
    <property type="match status" value="1"/>
</dbReference>
<evidence type="ECO:0000256" key="6">
    <source>
        <dbReference type="ARBA" id="ARBA00017721"/>
    </source>
</evidence>
<dbReference type="OMA" id="IRSMTEW"/>
<dbReference type="FunFam" id="3.40.970.10:FF:000002">
    <property type="entry name" value="Ribonuclease H"/>
    <property type="match status" value="1"/>
</dbReference>
<dbReference type="Gene3D" id="3.30.420.10">
    <property type="entry name" value="Ribonuclease H-like superfamily/Ribonuclease H"/>
    <property type="match status" value="1"/>
</dbReference>
<dbReference type="GO" id="GO:0004523">
    <property type="term" value="F:RNA-DNA hybrid ribonuclease activity"/>
    <property type="evidence" value="ECO:0007669"/>
    <property type="project" value="UniProtKB-UniRule"/>
</dbReference>
<dbReference type="GO" id="GO:0003676">
    <property type="term" value="F:nucleic acid binding"/>
    <property type="evidence" value="ECO:0007669"/>
    <property type="project" value="UniProtKB-UniRule"/>
</dbReference>
<evidence type="ECO:0000313" key="15">
    <source>
        <dbReference type="EMBL" id="EIM20664.1"/>
    </source>
</evidence>
<evidence type="ECO:0000256" key="5">
    <source>
        <dbReference type="ARBA" id="ARBA00012180"/>
    </source>
</evidence>
<accession>I4Y9M2</accession>
<dbReference type="AlphaFoldDB" id="I4Y9M2"/>
<evidence type="ECO:0000256" key="10">
    <source>
        <dbReference type="ARBA" id="ARBA00022801"/>
    </source>
</evidence>
<dbReference type="InParanoid" id="I4Y9M2"/>
<comment type="function">
    <text evidence="3 12">Endonuclease that specifically degrades the RNA of RNA-DNA hybrids.</text>
</comment>
<dbReference type="FunCoup" id="I4Y9M2">
    <property type="interactions" value="55"/>
</dbReference>
<feature type="compositionally biased region" description="Basic and acidic residues" evidence="13">
    <location>
        <begin position="54"/>
        <end position="74"/>
    </location>
</feature>
<dbReference type="GeneID" id="18472703"/>
<dbReference type="eggNOG" id="KOG3752">
    <property type="taxonomic scope" value="Eukaryota"/>
</dbReference>
<evidence type="ECO:0000256" key="12">
    <source>
        <dbReference type="PIRNR" id="PIRNR036852"/>
    </source>
</evidence>
<evidence type="ECO:0000256" key="9">
    <source>
        <dbReference type="ARBA" id="ARBA00022759"/>
    </source>
</evidence>
<evidence type="ECO:0000256" key="1">
    <source>
        <dbReference type="ARBA" id="ARBA00000077"/>
    </source>
</evidence>
<keyword evidence="7 12" id="KW-0540">Nuclease</keyword>
<evidence type="ECO:0000256" key="13">
    <source>
        <dbReference type="SAM" id="MobiDB-lite"/>
    </source>
</evidence>
<dbReference type="OrthoDB" id="245563at2759"/>
<dbReference type="InterPro" id="IPR017067">
    <property type="entry name" value="RNase_H1_euk"/>
</dbReference>
<keyword evidence="9 12" id="KW-0255">Endonuclease</keyword>
<dbReference type="PROSITE" id="PS50879">
    <property type="entry name" value="RNASE_H_1"/>
    <property type="match status" value="1"/>
</dbReference>
<comment type="catalytic activity">
    <reaction evidence="1 12">
        <text>Endonucleolytic cleavage to 5'-phosphomonoester.</text>
        <dbReference type="EC" id="3.1.26.4"/>
    </reaction>
</comment>
<comment type="similarity">
    <text evidence="4 12">Belongs to the RNase H family.</text>
</comment>
<dbReference type="Pfam" id="PF00075">
    <property type="entry name" value="RNase_H"/>
    <property type="match status" value="1"/>
</dbReference>
<evidence type="ECO:0000256" key="4">
    <source>
        <dbReference type="ARBA" id="ARBA00005300"/>
    </source>
</evidence>
<dbReference type="STRING" id="671144.I4Y9M2"/>
<dbReference type="InterPro" id="IPR036397">
    <property type="entry name" value="RNaseH_sf"/>
</dbReference>
<dbReference type="KEGG" id="wse:WALSEDRAFT_54923"/>
<evidence type="ECO:0000259" key="14">
    <source>
        <dbReference type="PROSITE" id="PS50879"/>
    </source>
</evidence>
<keyword evidence="8 12" id="KW-0479">Metal-binding</keyword>
<sequence length="264" mass="29512">MPKKNWYAVKYGKQPGIYKSWPECQSQTAGFPGAVFKGFENYDDALNFIARDSTKKKASDTMKRKAEDRPDIPTKKGKLTDNMSRAGIYDDSAVVYTDGACTDNGKKNPKAGCGVYWGKGSPLNLAEKVPGPNQTNNRGEMMGFIRALERCPANIKHLSIYSDSEYTINCLTKWRQGYEKRNFKSSSNPNEPIKNIDMIKYLYALYDNHTASIKIHWVKGHNKHPDNEAADELAVAGAKLPAKLEEVDWESLAILCSSSVDDVL</sequence>
<evidence type="ECO:0000313" key="16">
    <source>
        <dbReference type="Proteomes" id="UP000005242"/>
    </source>
</evidence>
<gene>
    <name evidence="15" type="ORF">WALSEDRAFT_54923</name>
</gene>
<dbReference type="Pfam" id="PF01693">
    <property type="entry name" value="Cauli_VI"/>
    <property type="match status" value="1"/>
</dbReference>
<dbReference type="HOGENOM" id="CLU_030894_0_2_1"/>
<evidence type="ECO:0000256" key="2">
    <source>
        <dbReference type="ARBA" id="ARBA00001946"/>
    </source>
</evidence>
<evidence type="ECO:0000256" key="3">
    <source>
        <dbReference type="ARBA" id="ARBA00004065"/>
    </source>
</evidence>
<dbReference type="EC" id="3.1.26.4" evidence="5 12"/>
<keyword evidence="16" id="KW-1185">Reference proteome</keyword>
<keyword evidence="11 12" id="KW-0460">Magnesium</keyword>
<dbReference type="SUPFAM" id="SSF55658">
    <property type="entry name" value="L9 N-domain-like"/>
    <property type="match status" value="1"/>
</dbReference>
<dbReference type="Gene3D" id="3.40.970.10">
    <property type="entry name" value="Ribonuclease H1, N-terminal domain"/>
    <property type="match status" value="1"/>
</dbReference>
<evidence type="ECO:0000256" key="7">
    <source>
        <dbReference type="ARBA" id="ARBA00022722"/>
    </source>
</evidence>
<dbReference type="GO" id="GO:0043137">
    <property type="term" value="P:DNA replication, removal of RNA primer"/>
    <property type="evidence" value="ECO:0007669"/>
    <property type="project" value="TreeGrafter"/>
</dbReference>
<feature type="domain" description="RNase H type-1" evidence="14">
    <location>
        <begin position="89"/>
        <end position="239"/>
    </location>
</feature>
<dbReference type="InterPro" id="IPR012337">
    <property type="entry name" value="RNaseH-like_sf"/>
</dbReference>
<dbReference type="CDD" id="cd09280">
    <property type="entry name" value="RNase_HI_eukaryote_like"/>
    <property type="match status" value="1"/>
</dbReference>
<dbReference type="InterPro" id="IPR002156">
    <property type="entry name" value="RNaseH_domain"/>
</dbReference>
<dbReference type="PIRSF" id="PIRSF036852">
    <property type="entry name" value="Ribonuclease_H1_euk"/>
    <property type="match status" value="1"/>
</dbReference>